<dbReference type="InterPro" id="IPR036514">
    <property type="entry name" value="SGNH_hydro_sf"/>
</dbReference>
<proteinExistence type="predicted"/>
<comment type="caution">
    <text evidence="2">The sequence shown here is derived from an EMBL/GenBank/DDBJ whole genome shotgun (WGS) entry which is preliminary data.</text>
</comment>
<accession>A0A3E3I813</accession>
<organism evidence="2 3">
    <name type="scientific">Eisenbergiella massiliensis</name>
    <dbReference type="NCBI Taxonomy" id="1720294"/>
    <lineage>
        <taxon>Bacteria</taxon>
        <taxon>Bacillati</taxon>
        <taxon>Bacillota</taxon>
        <taxon>Clostridia</taxon>
        <taxon>Lachnospirales</taxon>
        <taxon>Lachnospiraceae</taxon>
        <taxon>Eisenbergiella</taxon>
    </lineage>
</organism>
<keyword evidence="2" id="KW-0378">Hydrolase</keyword>
<dbReference type="PANTHER" id="PTHR30383">
    <property type="entry name" value="THIOESTERASE 1/PROTEASE 1/LYSOPHOSPHOLIPASE L1"/>
    <property type="match status" value="1"/>
</dbReference>
<gene>
    <name evidence="2" type="ORF">DXC51_08200</name>
</gene>
<keyword evidence="3" id="KW-1185">Reference proteome</keyword>
<dbReference type="Pfam" id="PF13472">
    <property type="entry name" value="Lipase_GDSL_2"/>
    <property type="match status" value="1"/>
</dbReference>
<reference evidence="2" key="1">
    <citation type="submission" date="2018-08" db="EMBL/GenBank/DDBJ databases">
        <title>A genome reference for cultivated species of the human gut microbiota.</title>
        <authorList>
            <person name="Zou Y."/>
            <person name="Xue W."/>
            <person name="Luo G."/>
        </authorList>
    </citation>
    <scope>NUCLEOTIDE SEQUENCE [LARGE SCALE GENOMIC DNA]</scope>
    <source>
        <strain evidence="2">TF05-5AC</strain>
    </source>
</reference>
<name>A0A3E3I813_9FIRM</name>
<feature type="domain" description="SGNH hydrolase-type esterase" evidence="1">
    <location>
        <begin position="172"/>
        <end position="346"/>
    </location>
</feature>
<dbReference type="EMBL" id="QVLV01000004">
    <property type="protein sequence ID" value="RGE62564.1"/>
    <property type="molecule type" value="Genomic_DNA"/>
</dbReference>
<evidence type="ECO:0000259" key="1">
    <source>
        <dbReference type="Pfam" id="PF13472"/>
    </source>
</evidence>
<dbReference type="CDD" id="cd00229">
    <property type="entry name" value="SGNH_hydrolase"/>
    <property type="match status" value="1"/>
</dbReference>
<evidence type="ECO:0000313" key="2">
    <source>
        <dbReference type="EMBL" id="RGE62564.1"/>
    </source>
</evidence>
<dbReference type="InterPro" id="IPR013830">
    <property type="entry name" value="SGNH_hydro"/>
</dbReference>
<sequence>MDMGMTGDSSPLLAPVWEGGTIWRETFAMIEENGQCSAPFLYSPEKIIRIESYDGKNVYELGRDCFVKDGRLFLTRDSRIPQTGWETFYTSQETPSCDGKPGPDFGPVKTTDGKFLNLSAVGNPEYITRWQLAVTYTTQGQWQGFRPVSGIERLPRLYGRLKRKEPVKIVLYGDSISCGCDCSGLYGLEPGQPQWSELLIDSLRDYYGGSVEFINTSVGGTDSEWALENAGERAISHQPDLVLLGFGMNDRCPGGEYREKTERLLKKIAGECLDTEYVLIATTLPNPLAHTAPMYFSAHQEEYAQSLYPLAGAGVVVADVQRVQKELMKRKRYIDITGNLLNHPNDYLARIQGQVLDTVLKP</sequence>
<dbReference type="AlphaFoldDB" id="A0A3E3I813"/>
<dbReference type="InterPro" id="IPR051532">
    <property type="entry name" value="Ester_Hydrolysis_Enzymes"/>
</dbReference>
<dbReference type="GO" id="GO:0004622">
    <property type="term" value="F:phosphatidylcholine lysophospholipase activity"/>
    <property type="evidence" value="ECO:0007669"/>
    <property type="project" value="TreeGrafter"/>
</dbReference>
<evidence type="ECO:0000313" key="3">
    <source>
        <dbReference type="Proteomes" id="UP000260812"/>
    </source>
</evidence>
<protein>
    <submittedName>
        <fullName evidence="2">SGNH/GDSL hydrolase family protein</fullName>
    </submittedName>
</protein>
<dbReference type="SUPFAM" id="SSF52266">
    <property type="entry name" value="SGNH hydrolase"/>
    <property type="match status" value="1"/>
</dbReference>
<dbReference type="PANTHER" id="PTHR30383:SF5">
    <property type="entry name" value="SGNH HYDROLASE-TYPE ESTERASE DOMAIN-CONTAINING PROTEIN"/>
    <property type="match status" value="1"/>
</dbReference>
<dbReference type="Proteomes" id="UP000260812">
    <property type="component" value="Unassembled WGS sequence"/>
</dbReference>
<dbReference type="Gene3D" id="3.40.50.1110">
    <property type="entry name" value="SGNH hydrolase"/>
    <property type="match status" value="1"/>
</dbReference>